<gene>
    <name evidence="1" type="ORF">LCGC14_0803680</name>
</gene>
<dbReference type="EMBL" id="LAZR01002178">
    <property type="protein sequence ID" value="KKN33436.1"/>
    <property type="molecule type" value="Genomic_DNA"/>
</dbReference>
<sequence>MDSKLNSKFEDKDVQKDFDDVYKYLKRVLSINKTVIIDCMNF</sequence>
<accession>A0A0F9S8W0</accession>
<name>A0A0F9S8W0_9ZZZZ</name>
<dbReference type="AlphaFoldDB" id="A0A0F9S8W0"/>
<organism evidence="1">
    <name type="scientific">marine sediment metagenome</name>
    <dbReference type="NCBI Taxonomy" id="412755"/>
    <lineage>
        <taxon>unclassified sequences</taxon>
        <taxon>metagenomes</taxon>
        <taxon>ecological metagenomes</taxon>
    </lineage>
</organism>
<reference evidence="1" key="1">
    <citation type="journal article" date="2015" name="Nature">
        <title>Complex archaea that bridge the gap between prokaryotes and eukaryotes.</title>
        <authorList>
            <person name="Spang A."/>
            <person name="Saw J.H."/>
            <person name="Jorgensen S.L."/>
            <person name="Zaremba-Niedzwiedzka K."/>
            <person name="Martijn J."/>
            <person name="Lind A.E."/>
            <person name="van Eijk R."/>
            <person name="Schleper C."/>
            <person name="Guy L."/>
            <person name="Ettema T.J."/>
        </authorList>
    </citation>
    <scope>NUCLEOTIDE SEQUENCE</scope>
</reference>
<comment type="caution">
    <text evidence="1">The sequence shown here is derived from an EMBL/GenBank/DDBJ whole genome shotgun (WGS) entry which is preliminary data.</text>
</comment>
<evidence type="ECO:0000313" key="1">
    <source>
        <dbReference type="EMBL" id="KKN33436.1"/>
    </source>
</evidence>
<proteinExistence type="predicted"/>
<protein>
    <submittedName>
        <fullName evidence="1">Uncharacterized protein</fullName>
    </submittedName>
</protein>